<evidence type="ECO:0000313" key="3">
    <source>
        <dbReference type="EMBL" id="MDP2542475.1"/>
    </source>
</evidence>
<proteinExistence type="predicted"/>
<name>A0A2G1BU65_9FLAO</name>
<comment type="caution">
    <text evidence="4">The sequence shown here is derived from an EMBL/GenBank/DDBJ whole genome shotgun (WGS) entry which is preliminary data.</text>
</comment>
<keyword evidence="4" id="KW-0489">Methyltransferase</keyword>
<dbReference type="EMBL" id="JAUYVU010000011">
    <property type="protein sequence ID" value="MDP2542475.1"/>
    <property type="molecule type" value="Genomic_DNA"/>
</dbReference>
<keyword evidence="1" id="KW-0472">Membrane</keyword>
<dbReference type="InterPro" id="IPR013216">
    <property type="entry name" value="Methyltransf_11"/>
</dbReference>
<feature type="domain" description="Methyltransferase type 11" evidence="2">
    <location>
        <begin position="143"/>
        <end position="193"/>
    </location>
</feature>
<keyword evidence="4" id="KW-0808">Transferase</keyword>
<dbReference type="EMBL" id="PDUU01000009">
    <property type="protein sequence ID" value="PHN97145.1"/>
    <property type="molecule type" value="Genomic_DNA"/>
</dbReference>
<accession>A0A2G1BU65</accession>
<dbReference type="GO" id="GO:0008757">
    <property type="term" value="F:S-adenosylmethionine-dependent methyltransferase activity"/>
    <property type="evidence" value="ECO:0007669"/>
    <property type="project" value="InterPro"/>
</dbReference>
<keyword evidence="6" id="KW-1185">Reference proteome</keyword>
<dbReference type="Pfam" id="PF08241">
    <property type="entry name" value="Methyltransf_11"/>
    <property type="match status" value="1"/>
</dbReference>
<dbReference type="Proteomes" id="UP000222163">
    <property type="component" value="Unassembled WGS sequence"/>
</dbReference>
<dbReference type="InterPro" id="IPR029063">
    <property type="entry name" value="SAM-dependent_MTases_sf"/>
</dbReference>
<evidence type="ECO:0000256" key="1">
    <source>
        <dbReference type="SAM" id="Phobius"/>
    </source>
</evidence>
<reference evidence="4 5" key="1">
    <citation type="journal article" date="2016" name="Nat. Commun.">
        <title>Microbial interactions lead to rapid micro-scale successions on model marine particles.</title>
        <authorList>
            <person name="Datta M.S."/>
            <person name="Sliwerska E."/>
            <person name="Gore J."/>
            <person name="Polz M.F."/>
            <person name="Cordero O.X."/>
        </authorList>
    </citation>
    <scope>NUCLEOTIDE SEQUENCE [LARGE SCALE GENOMIC DNA]</scope>
    <source>
        <strain evidence="4 5">4G03</strain>
    </source>
</reference>
<organism evidence="4 5">
    <name type="scientific">Tenacibaculum discolor</name>
    <dbReference type="NCBI Taxonomy" id="361581"/>
    <lineage>
        <taxon>Bacteria</taxon>
        <taxon>Pseudomonadati</taxon>
        <taxon>Bacteroidota</taxon>
        <taxon>Flavobacteriia</taxon>
        <taxon>Flavobacteriales</taxon>
        <taxon>Flavobacteriaceae</taxon>
        <taxon>Tenacibaculum</taxon>
    </lineage>
</organism>
<dbReference type="GO" id="GO:0032259">
    <property type="term" value="P:methylation"/>
    <property type="evidence" value="ECO:0007669"/>
    <property type="project" value="UniProtKB-KW"/>
</dbReference>
<dbReference type="AlphaFoldDB" id="A0A2G1BU65"/>
<gene>
    <name evidence="4" type="ORF">CSC81_12100</name>
    <name evidence="3" type="ORF">Q8W23_13420</name>
</gene>
<evidence type="ECO:0000313" key="6">
    <source>
        <dbReference type="Proteomes" id="UP001242342"/>
    </source>
</evidence>
<dbReference type="Proteomes" id="UP001242342">
    <property type="component" value="Unassembled WGS sequence"/>
</dbReference>
<evidence type="ECO:0000313" key="5">
    <source>
        <dbReference type="Proteomes" id="UP000222163"/>
    </source>
</evidence>
<reference evidence="3 6" key="3">
    <citation type="submission" date="2023-07" db="EMBL/GenBank/DDBJ databases">
        <title>Genome content predicts the carbon catabolic preferences of heterotrophic bacteria.</title>
        <authorList>
            <person name="Gralka M."/>
        </authorList>
    </citation>
    <scope>NUCLEOTIDE SEQUENCE [LARGE SCALE GENOMIC DNA]</scope>
    <source>
        <strain evidence="3 6">4G03</strain>
    </source>
</reference>
<keyword evidence="1" id="KW-1133">Transmembrane helix</keyword>
<feature type="transmembrane region" description="Helical" evidence="1">
    <location>
        <begin position="21"/>
        <end position="39"/>
    </location>
</feature>
<feature type="transmembrane region" description="Helical" evidence="1">
    <location>
        <begin position="45"/>
        <end position="68"/>
    </location>
</feature>
<keyword evidence="1" id="KW-0812">Transmembrane</keyword>
<evidence type="ECO:0000313" key="4">
    <source>
        <dbReference type="EMBL" id="PHN97145.1"/>
    </source>
</evidence>
<dbReference type="Gene3D" id="3.40.50.150">
    <property type="entry name" value="Vaccinia Virus protein VP39"/>
    <property type="match status" value="1"/>
</dbReference>
<dbReference type="SUPFAM" id="SSF53335">
    <property type="entry name" value="S-adenosyl-L-methionine-dependent methyltransferases"/>
    <property type="match status" value="1"/>
</dbReference>
<protein>
    <submittedName>
        <fullName evidence="3">Methyltransferase domain-containing protein</fullName>
    </submittedName>
    <submittedName>
        <fullName evidence="4">Methyltransferase type 11</fullName>
    </submittedName>
</protein>
<evidence type="ECO:0000259" key="2">
    <source>
        <dbReference type="Pfam" id="PF08241"/>
    </source>
</evidence>
<sequence length="252" mass="29601">MEIRRRKFQGVLNILSFNRHFYYIGLLALLTVVLGHYLFSYNDYLKWFLVVIIIYGLLAPLLVSAYVYDFSKYYDFKWVDNINLKGNNNLVNINAGFDETSFILKNKFQSSNLQVFDFYDQTRHTEQAIKRARKVSRVYPGTKSISTGKIPLKDSSIDILFLLSAAHEVRSNEERELLFNECSRVLKKQGKILVVEHLRDLPNFLAFSVGFMHFFSKKTWKSVFDKANIKLEEEIKFTPFMSVFVLEKINKK</sequence>
<reference evidence="4" key="2">
    <citation type="submission" date="2017-10" db="EMBL/GenBank/DDBJ databases">
        <authorList>
            <person name="Enke T.N."/>
            <person name="Cordero O.X."/>
        </authorList>
    </citation>
    <scope>NUCLEOTIDE SEQUENCE</scope>
    <source>
        <strain evidence="4">4G03</strain>
    </source>
</reference>
<dbReference type="RefSeq" id="WP_099216001.1">
    <property type="nucleotide sequence ID" value="NZ_JAUYVU010000011.1"/>
</dbReference>